<dbReference type="AlphaFoldDB" id="A0A6A4H953"/>
<name>A0A6A4H953_9AGAR</name>
<keyword evidence="2" id="KW-1185">Reference proteome</keyword>
<gene>
    <name evidence="1" type="ORF">BT96DRAFT_195219</name>
</gene>
<proteinExistence type="predicted"/>
<accession>A0A6A4H953</accession>
<reference evidence="1" key="1">
    <citation type="journal article" date="2019" name="Environ. Microbiol.">
        <title>Fungal ecological strategies reflected in gene transcription - a case study of two litter decomposers.</title>
        <authorList>
            <person name="Barbi F."/>
            <person name="Kohler A."/>
            <person name="Barry K."/>
            <person name="Baskaran P."/>
            <person name="Daum C."/>
            <person name="Fauchery L."/>
            <person name="Ihrmark K."/>
            <person name="Kuo A."/>
            <person name="LaButti K."/>
            <person name="Lipzen A."/>
            <person name="Morin E."/>
            <person name="Grigoriev I.V."/>
            <person name="Henrissat B."/>
            <person name="Lindahl B."/>
            <person name="Martin F."/>
        </authorList>
    </citation>
    <scope>NUCLEOTIDE SEQUENCE</scope>
    <source>
        <strain evidence="1">JB14</strain>
    </source>
</reference>
<organism evidence="1 2">
    <name type="scientific">Gymnopus androsaceus JB14</name>
    <dbReference type="NCBI Taxonomy" id="1447944"/>
    <lineage>
        <taxon>Eukaryota</taxon>
        <taxon>Fungi</taxon>
        <taxon>Dikarya</taxon>
        <taxon>Basidiomycota</taxon>
        <taxon>Agaricomycotina</taxon>
        <taxon>Agaricomycetes</taxon>
        <taxon>Agaricomycetidae</taxon>
        <taxon>Agaricales</taxon>
        <taxon>Marasmiineae</taxon>
        <taxon>Omphalotaceae</taxon>
        <taxon>Gymnopus</taxon>
    </lineage>
</organism>
<dbReference type="Proteomes" id="UP000799118">
    <property type="component" value="Unassembled WGS sequence"/>
</dbReference>
<evidence type="ECO:0000313" key="2">
    <source>
        <dbReference type="Proteomes" id="UP000799118"/>
    </source>
</evidence>
<protein>
    <submittedName>
        <fullName evidence="1">Uncharacterized protein</fullName>
    </submittedName>
</protein>
<sequence>MILGYQLLFLGTRCQIRQPNSRFELVFRCHVCAVDSQKCDTNGLRARGEDDDAYPYYALRREKSLVRKRSNRPGTHGACALLCHRASRHSQERRNQGLKEKVDKAVRRKLRLVWTIGASSHTFLSIDTPKADGIEH</sequence>
<dbReference type="EMBL" id="ML769553">
    <property type="protein sequence ID" value="KAE9394253.1"/>
    <property type="molecule type" value="Genomic_DNA"/>
</dbReference>
<evidence type="ECO:0000313" key="1">
    <source>
        <dbReference type="EMBL" id="KAE9394253.1"/>
    </source>
</evidence>